<dbReference type="Proteomes" id="UP001244136">
    <property type="component" value="Chromosome"/>
</dbReference>
<dbReference type="Gene3D" id="1.20.120.330">
    <property type="entry name" value="Nucleotidyltransferases domain 2"/>
    <property type="match status" value="1"/>
</dbReference>
<evidence type="ECO:0008006" key="3">
    <source>
        <dbReference type="Google" id="ProtNLM"/>
    </source>
</evidence>
<dbReference type="RefSeq" id="WP_281146102.1">
    <property type="nucleotide sequence ID" value="NZ_CP123967.1"/>
</dbReference>
<dbReference type="EMBL" id="CP123967">
    <property type="protein sequence ID" value="WGT48478.1"/>
    <property type="molecule type" value="Genomic_DNA"/>
</dbReference>
<reference evidence="1 2" key="1">
    <citation type="journal article" date="2008" name="Int. J. Syst. Evol. Microbiol.">
        <title>Tessaracoccus flavescens sp. nov., isolated from marine sediment.</title>
        <authorList>
            <person name="Lee D.W."/>
            <person name="Lee S.D."/>
        </authorList>
    </citation>
    <scope>NUCLEOTIDE SEQUENCE [LARGE SCALE GENOMIC DNA]</scope>
    <source>
        <strain evidence="1 2">T21</strain>
    </source>
</reference>
<evidence type="ECO:0000313" key="1">
    <source>
        <dbReference type="EMBL" id="WGT48478.1"/>
    </source>
</evidence>
<sequence length="158" mass="17197">MRTPVPTARQKVELTALVRARRIEAVPVDLARAEGFLRQAEDALADVPNLTRPQNAYNLAYDAAHDVGEAMLAAFGYRTASGRGQHEALGRFLVAIFDTPPANRAANRFEQLRRERNQQRYDARPVGAAGARTAQVTAQALVDAARSLMAGAEQTDQA</sequence>
<gene>
    <name evidence="1" type="ORF">QH948_07000</name>
</gene>
<name>A0ABY8Q1Y0_9ACTN</name>
<keyword evidence="2" id="KW-1185">Reference proteome</keyword>
<proteinExistence type="predicted"/>
<evidence type="ECO:0000313" key="2">
    <source>
        <dbReference type="Proteomes" id="UP001244136"/>
    </source>
</evidence>
<organism evidence="1 2">
    <name type="scientific">Tessaracoccus lacteus</name>
    <dbReference type="NCBI Taxonomy" id="3041766"/>
    <lineage>
        <taxon>Bacteria</taxon>
        <taxon>Bacillati</taxon>
        <taxon>Actinomycetota</taxon>
        <taxon>Actinomycetes</taxon>
        <taxon>Propionibacteriales</taxon>
        <taxon>Propionibacteriaceae</taxon>
        <taxon>Tessaracoccus</taxon>
    </lineage>
</organism>
<protein>
    <recommendedName>
        <fullName evidence="3">HEPN domain-containing protein</fullName>
    </recommendedName>
</protein>
<accession>A0ABY8Q1Y0</accession>